<dbReference type="PANTHER" id="PTHR30333">
    <property type="entry name" value="CYTOCHROME C-TYPE PROTEIN"/>
    <property type="match status" value="1"/>
</dbReference>
<dbReference type="Pfam" id="PF03264">
    <property type="entry name" value="Cytochrom_NNT"/>
    <property type="match status" value="1"/>
</dbReference>
<evidence type="ECO:0000256" key="8">
    <source>
        <dbReference type="ARBA" id="ARBA00022982"/>
    </source>
</evidence>
<feature type="binding site" description="covalent" evidence="13">
    <location>
        <position position="160"/>
    </location>
    <ligand>
        <name>heme</name>
        <dbReference type="ChEBI" id="CHEBI:30413"/>
        <label>4</label>
    </ligand>
</feature>
<dbReference type="InterPro" id="IPR024717">
    <property type="entry name" value="NapC/NirT/NrfH"/>
</dbReference>
<dbReference type="GO" id="GO:0020037">
    <property type="term" value="F:heme binding"/>
    <property type="evidence" value="ECO:0007669"/>
    <property type="project" value="InterPro"/>
</dbReference>
<gene>
    <name evidence="16" type="ORF">B6S12_09600</name>
</gene>
<feature type="binding site" description="covalent" evidence="13">
    <location>
        <position position="39"/>
    </location>
    <ligand>
        <name>heme</name>
        <dbReference type="ChEBI" id="CHEBI:30413"/>
        <label>1</label>
    </ligand>
</feature>
<comment type="PTM">
    <text evidence="12">Binds 4 heme groups per subunit.</text>
</comment>
<dbReference type="AlphaFoldDB" id="A0A2W6MTT1"/>
<comment type="subcellular location">
    <subcellularLocation>
        <location evidence="1">Cell membrane</location>
        <topology evidence="1">Single-pass membrane protein</topology>
    </subcellularLocation>
</comment>
<feature type="binding site" description="axial binding residue" evidence="14">
    <location>
        <position position="72"/>
    </location>
    <ligand>
        <name>heme</name>
        <dbReference type="ChEBI" id="CHEBI:30413"/>
        <label>2</label>
    </ligand>
    <ligandPart>
        <name>Fe</name>
        <dbReference type="ChEBI" id="CHEBI:18248"/>
    </ligandPart>
</feature>
<dbReference type="Gene3D" id="1.10.3820.10">
    <property type="entry name" value="Di-heme elbow motif domain"/>
    <property type="match status" value="1"/>
</dbReference>
<proteinExistence type="inferred from homology"/>
<keyword evidence="4" id="KW-1003">Cell membrane</keyword>
<evidence type="ECO:0000256" key="3">
    <source>
        <dbReference type="ARBA" id="ARBA00022448"/>
    </source>
</evidence>
<keyword evidence="8 12" id="KW-0249">Electron transport</keyword>
<evidence type="ECO:0000256" key="5">
    <source>
        <dbReference type="ARBA" id="ARBA00022617"/>
    </source>
</evidence>
<feature type="binding site" description="covalent" evidence="13">
    <location>
        <position position="68"/>
    </location>
    <ligand>
        <name>heme</name>
        <dbReference type="ChEBI" id="CHEBI:30413"/>
        <label>2</label>
    </ligand>
</feature>
<dbReference type="InterPro" id="IPR036280">
    <property type="entry name" value="Multihaem_cyt_sf"/>
</dbReference>
<evidence type="ECO:0000259" key="15">
    <source>
        <dbReference type="Pfam" id="PF03264"/>
    </source>
</evidence>
<name>A0A2W6MTT1_9HELI</name>
<keyword evidence="7 12" id="KW-0479">Metal-binding</keyword>
<sequence>MKKIIFLTIIATFIITLVVTYGGYKAVKVTGEYPFCGSCHAWDGEIAKTNLKDNVHGAANPKGVQASCTDCHLPHDSFVNYMITKAKNGISEGYTTLTGDPSKKDWLGNREHARANYTFDSSCLKCHQNLFETKEGEKKNVNKMHAQYLSLKDSQDTLKCTSCHKHVGHKDLGETLYKIQSKQPSSWEEWEKMRKEATK</sequence>
<dbReference type="InterPro" id="IPR038266">
    <property type="entry name" value="NapC/NirT_cytc_sf"/>
</dbReference>
<evidence type="ECO:0000256" key="1">
    <source>
        <dbReference type="ARBA" id="ARBA00004162"/>
    </source>
</evidence>
<organism evidence="16 17">
    <name type="scientific">Helicobacter valdiviensis</name>
    <dbReference type="NCBI Taxonomy" id="1458358"/>
    <lineage>
        <taxon>Bacteria</taxon>
        <taxon>Pseudomonadati</taxon>
        <taxon>Campylobacterota</taxon>
        <taxon>Epsilonproteobacteria</taxon>
        <taxon>Campylobacterales</taxon>
        <taxon>Helicobacteraceae</taxon>
        <taxon>Helicobacter</taxon>
    </lineage>
</organism>
<dbReference type="InterPro" id="IPR005126">
    <property type="entry name" value="NapC/NirT_cyt_c_N"/>
</dbReference>
<dbReference type="Proteomes" id="UP000249746">
    <property type="component" value="Unassembled WGS sequence"/>
</dbReference>
<evidence type="ECO:0000313" key="17">
    <source>
        <dbReference type="Proteomes" id="UP000249746"/>
    </source>
</evidence>
<reference evidence="16 17" key="1">
    <citation type="submission" date="2017-03" db="EMBL/GenBank/DDBJ databases">
        <title>Genomic and clinical evidence uncovers the enterohepatic species Helicobacter valdiviensis as a potential human intestinal pathogen.</title>
        <authorList>
            <person name="Fresia P."/>
            <person name="Jara R."/>
            <person name="Sierra R."/>
            <person name="Ferres I."/>
            <person name="Greif G."/>
            <person name="Iraola G."/>
            <person name="Collado L."/>
        </authorList>
    </citation>
    <scope>NUCLEOTIDE SEQUENCE [LARGE SCALE GENOMIC DNA]</scope>
    <source>
        <strain evidence="16 17">WBE14</strain>
    </source>
</reference>
<feature type="binding site" description="covalent" evidence="13">
    <location>
        <position position="163"/>
    </location>
    <ligand>
        <name>heme</name>
        <dbReference type="ChEBI" id="CHEBI:30413"/>
        <label>4</label>
    </ligand>
</feature>
<comment type="cofactor">
    <cofactor evidence="13">
        <name>heme</name>
        <dbReference type="ChEBI" id="CHEBI:30413"/>
    </cofactor>
    <text evidence="13">Binds 4 heme groups per subunit.</text>
</comment>
<feature type="binding site" description="covalent" evidence="13">
    <location>
        <position position="126"/>
    </location>
    <ligand>
        <name>heme</name>
        <dbReference type="ChEBI" id="CHEBI:30413"/>
        <label>3</label>
    </ligand>
</feature>
<feature type="binding site" description="covalent" evidence="13">
    <location>
        <position position="123"/>
    </location>
    <ligand>
        <name>heme</name>
        <dbReference type="ChEBI" id="CHEBI:30413"/>
        <label>3</label>
    </ligand>
</feature>
<dbReference type="GO" id="GO:0009055">
    <property type="term" value="F:electron transfer activity"/>
    <property type="evidence" value="ECO:0007669"/>
    <property type="project" value="TreeGrafter"/>
</dbReference>
<dbReference type="OrthoDB" id="9782159at2"/>
<dbReference type="GO" id="GO:0009061">
    <property type="term" value="P:anaerobic respiration"/>
    <property type="evidence" value="ECO:0007669"/>
    <property type="project" value="TreeGrafter"/>
</dbReference>
<dbReference type="SUPFAM" id="SSF48695">
    <property type="entry name" value="Multiheme cytochromes"/>
    <property type="match status" value="1"/>
</dbReference>
<evidence type="ECO:0000256" key="9">
    <source>
        <dbReference type="ARBA" id="ARBA00022989"/>
    </source>
</evidence>
<dbReference type="PANTHER" id="PTHR30333:SF1">
    <property type="entry name" value="CYTOCHROME C-TYPE PROTEIN NAPC"/>
    <property type="match status" value="1"/>
</dbReference>
<dbReference type="InterPro" id="IPR051174">
    <property type="entry name" value="Cytochrome_c-type_ET"/>
</dbReference>
<dbReference type="EMBL" id="NBIU01000042">
    <property type="protein sequence ID" value="PZT47329.1"/>
    <property type="molecule type" value="Genomic_DNA"/>
</dbReference>
<feature type="binding site" description="covalent" evidence="13">
    <location>
        <position position="36"/>
    </location>
    <ligand>
        <name>heme</name>
        <dbReference type="ChEBI" id="CHEBI:30413"/>
        <label>1</label>
    </ligand>
</feature>
<feature type="binding site" description="axial binding residue" evidence="14">
    <location>
        <position position="164"/>
    </location>
    <ligand>
        <name>heme</name>
        <dbReference type="ChEBI" id="CHEBI:30413"/>
        <label>4</label>
    </ligand>
    <ligandPart>
        <name>Fe</name>
        <dbReference type="ChEBI" id="CHEBI:18248"/>
    </ligandPart>
</feature>
<keyword evidence="11" id="KW-0472">Membrane</keyword>
<dbReference type="PIRSF" id="PIRSF000013">
    <property type="entry name" value="4_hem_cytochrm_NapC"/>
    <property type="match status" value="1"/>
</dbReference>
<dbReference type="GO" id="GO:0046872">
    <property type="term" value="F:metal ion binding"/>
    <property type="evidence" value="ECO:0007669"/>
    <property type="project" value="UniProtKB-KW"/>
</dbReference>
<dbReference type="GO" id="GO:0005886">
    <property type="term" value="C:plasma membrane"/>
    <property type="evidence" value="ECO:0007669"/>
    <property type="project" value="UniProtKB-SubCell"/>
</dbReference>
<evidence type="ECO:0000256" key="2">
    <source>
        <dbReference type="ARBA" id="ARBA00007395"/>
    </source>
</evidence>
<keyword evidence="10 12" id="KW-0408">Iron</keyword>
<evidence type="ECO:0000256" key="10">
    <source>
        <dbReference type="ARBA" id="ARBA00023004"/>
    </source>
</evidence>
<comment type="caution">
    <text evidence="16">The sequence shown here is derived from an EMBL/GenBank/DDBJ whole genome shotgun (WGS) entry which is preliminary data.</text>
</comment>
<evidence type="ECO:0000256" key="13">
    <source>
        <dbReference type="PIRSR" id="PIRSR000013-1"/>
    </source>
</evidence>
<keyword evidence="6" id="KW-0812">Transmembrane</keyword>
<keyword evidence="3 12" id="KW-0813">Transport</keyword>
<evidence type="ECO:0000256" key="6">
    <source>
        <dbReference type="ARBA" id="ARBA00022692"/>
    </source>
</evidence>
<evidence type="ECO:0000313" key="16">
    <source>
        <dbReference type="EMBL" id="PZT47329.1"/>
    </source>
</evidence>
<evidence type="ECO:0000256" key="7">
    <source>
        <dbReference type="ARBA" id="ARBA00022723"/>
    </source>
</evidence>
<feature type="binding site" description="axial binding residue" evidence="14">
    <location>
        <position position="127"/>
    </location>
    <ligand>
        <name>heme</name>
        <dbReference type="ChEBI" id="CHEBI:30413"/>
        <label>3</label>
    </ligand>
    <ligandPart>
        <name>Fe</name>
        <dbReference type="ChEBI" id="CHEBI:18248"/>
    </ligandPart>
</feature>
<keyword evidence="9" id="KW-1133">Transmembrane helix</keyword>
<feature type="binding site" description="covalent" evidence="13">
    <location>
        <position position="71"/>
    </location>
    <ligand>
        <name>heme</name>
        <dbReference type="ChEBI" id="CHEBI:30413"/>
        <label>2</label>
    </ligand>
</feature>
<feature type="binding site" description="axial binding residue" evidence="14">
    <location>
        <position position="169"/>
    </location>
    <ligand>
        <name>heme</name>
        <dbReference type="ChEBI" id="CHEBI:30413"/>
        <label>2</label>
    </ligand>
    <ligandPart>
        <name>Fe</name>
        <dbReference type="ChEBI" id="CHEBI:18248"/>
    </ligandPart>
</feature>
<comment type="similarity">
    <text evidence="2">Belongs to the NapC/NirT/NrfH family.</text>
</comment>
<feature type="domain" description="NapC/NirT cytochrome c N-terminal" evidence="15">
    <location>
        <begin position="3"/>
        <end position="170"/>
    </location>
</feature>
<evidence type="ECO:0000256" key="11">
    <source>
        <dbReference type="ARBA" id="ARBA00023136"/>
    </source>
</evidence>
<dbReference type="GO" id="GO:0019333">
    <property type="term" value="P:denitrification pathway"/>
    <property type="evidence" value="ECO:0007669"/>
    <property type="project" value="InterPro"/>
</dbReference>
<keyword evidence="17" id="KW-1185">Reference proteome</keyword>
<evidence type="ECO:0000256" key="12">
    <source>
        <dbReference type="PIRNR" id="PIRNR000013"/>
    </source>
</evidence>
<accession>A0A2W6MTT1</accession>
<protein>
    <recommendedName>
        <fullName evidence="12">Cytochrome c-type protein</fullName>
    </recommendedName>
</protein>
<keyword evidence="5 12" id="KW-0349">Heme</keyword>
<evidence type="ECO:0000256" key="14">
    <source>
        <dbReference type="PIRSR" id="PIRSR000013-2"/>
    </source>
</evidence>
<evidence type="ECO:0000256" key="4">
    <source>
        <dbReference type="ARBA" id="ARBA00022475"/>
    </source>
</evidence>
<dbReference type="RefSeq" id="WP_111230580.1">
    <property type="nucleotide sequence ID" value="NZ_NBIU01000042.1"/>
</dbReference>